<feature type="domain" description="XPG-I" evidence="15">
    <location>
        <begin position="144"/>
        <end position="210"/>
    </location>
</feature>
<proteinExistence type="inferred from homology"/>
<dbReference type="InterPro" id="IPR037315">
    <property type="entry name" value="EXO1_H3TH"/>
</dbReference>
<evidence type="ECO:0000256" key="7">
    <source>
        <dbReference type="ARBA" id="ARBA00022801"/>
    </source>
</evidence>
<dbReference type="GO" id="GO:0017108">
    <property type="term" value="F:5'-flap endonuclease activity"/>
    <property type="evidence" value="ECO:0007669"/>
    <property type="project" value="TreeGrafter"/>
</dbReference>
<dbReference type="FunFam" id="3.40.50.1010:FF:000002">
    <property type="entry name" value="Exonuclease 1, putative"/>
    <property type="match status" value="1"/>
</dbReference>
<dbReference type="Pfam" id="PF00752">
    <property type="entry name" value="XPG_N"/>
    <property type="match status" value="1"/>
</dbReference>
<dbReference type="SMART" id="SM00279">
    <property type="entry name" value="HhH2"/>
    <property type="match status" value="1"/>
</dbReference>
<dbReference type="SUPFAM" id="SSF88723">
    <property type="entry name" value="PIN domain-like"/>
    <property type="match status" value="1"/>
</dbReference>
<dbReference type="GO" id="GO:0035312">
    <property type="term" value="F:5'-3' DNA exonuclease activity"/>
    <property type="evidence" value="ECO:0007669"/>
    <property type="project" value="InterPro"/>
</dbReference>
<sequence>MGITGLLPLLKSIQKPCTLKKFAGQTLGIDAFGWLHRGSAACAVDLALDKPTKKYVEFAVGRVRMLLDFGIIPYLVFDGDSLPSKAGTNAERRKQREEAKATGLALLQTGKQSQAYRELQKSVSVTPYMAKELIEAIKAMKVEVRYVVAPYEADAQLVYLESKGIIDGILSEDSDMLVYGAKRLITKLNQYAECVEIERSDFALCKEISLAGWTDTMFRRMAILSGCDYLPNIGKMGLKTAYRYVRKYKDVEKVIQVLRFENKLSVPADYLERFRDAELTFSHHRVFCPVQKKMVFMQELLPGMKEEQMSFLGQSVTPDIAIGVACGDLHPKSKEAYPDTRSLRPSLREVRRQTAPTQTLKPTKSIESFFNKRVPLAELDPNSLTPSPSQQRLLARHRNASWDSRLISSAPQPRTNSASSTQVRPLRTDRQSFLAKASAVSSYQPPKRPRLCSENQDSPPSKGIKQSPFFAAQDTTPSPSLLKGARNKKPKRGGFELWSDDSVDDVLLGLPDVHETASPEKLEEPHIVPAESDDINSSIPQSSPVSAYYDADGDKVVATLGDPADTKNDPDSGRAEPFEDILASHIQIQRELKTFAYQPSVQREQALRTLSPSKTPQPETRLFLAMTPADQRAALAALPNTGSVKELCTSISLTEDRASSDTKVVVASAQRLHTSSDTKIVLASPRKSPKPTPDNAGQSEISYPSLKEIAQEMPPVTGSEDALIPNSEDEISDDDDGPPATMNLHAFAYVGS</sequence>
<feature type="compositionally biased region" description="Polar residues" evidence="14">
    <location>
        <begin position="382"/>
        <end position="392"/>
    </location>
</feature>
<dbReference type="CDD" id="cd09857">
    <property type="entry name" value="PIN_EXO1"/>
    <property type="match status" value="1"/>
</dbReference>
<dbReference type="PROSITE" id="PS00841">
    <property type="entry name" value="XPG_1"/>
    <property type="match status" value="1"/>
</dbReference>
<dbReference type="Pfam" id="PF00867">
    <property type="entry name" value="XPG_I"/>
    <property type="match status" value="1"/>
</dbReference>
<evidence type="ECO:0000256" key="5">
    <source>
        <dbReference type="ARBA" id="ARBA00022723"/>
    </source>
</evidence>
<dbReference type="STRING" id="1664694.A0A0N1H9T0"/>
<dbReference type="GO" id="GO:0005634">
    <property type="term" value="C:nucleus"/>
    <property type="evidence" value="ECO:0007669"/>
    <property type="project" value="UniProtKB-SubCell"/>
</dbReference>
<comment type="similarity">
    <text evidence="3">Belongs to the XPG/RAD2 endonuclease family. EXO1 subfamily.</text>
</comment>
<comment type="subcellular location">
    <subcellularLocation>
        <location evidence="2">Nucleus</location>
    </subcellularLocation>
</comment>
<evidence type="ECO:0000256" key="4">
    <source>
        <dbReference type="ARBA" id="ARBA00022722"/>
    </source>
</evidence>
<reference evidence="17 18" key="1">
    <citation type="submission" date="2015-06" db="EMBL/GenBank/DDBJ databases">
        <title>Draft genome of the ant-associated black yeast Phialophora attae CBS 131958.</title>
        <authorList>
            <person name="Moreno L.F."/>
            <person name="Stielow B.J."/>
            <person name="de Hoog S."/>
            <person name="Vicente V.A."/>
            <person name="Weiss V.A."/>
            <person name="de Vries M."/>
            <person name="Cruz L.M."/>
            <person name="Souza E.M."/>
        </authorList>
    </citation>
    <scope>NUCLEOTIDE SEQUENCE [LARGE SCALE GENOMIC DNA]</scope>
    <source>
        <strain evidence="17 18">CBS 131958</strain>
    </source>
</reference>
<dbReference type="InterPro" id="IPR008918">
    <property type="entry name" value="HhH2"/>
</dbReference>
<evidence type="ECO:0000256" key="1">
    <source>
        <dbReference type="ARBA" id="ARBA00001946"/>
    </source>
</evidence>
<keyword evidence="5" id="KW-0479">Metal-binding</keyword>
<dbReference type="GO" id="GO:0003677">
    <property type="term" value="F:DNA binding"/>
    <property type="evidence" value="ECO:0007669"/>
    <property type="project" value="UniProtKB-KW"/>
</dbReference>
<evidence type="ECO:0000256" key="12">
    <source>
        <dbReference type="ARBA" id="ARBA00023204"/>
    </source>
</evidence>
<dbReference type="Proteomes" id="UP000038010">
    <property type="component" value="Unassembled WGS sequence"/>
</dbReference>
<comment type="caution">
    <text evidence="17">The sequence shown here is derived from an EMBL/GenBank/DDBJ whole genome shotgun (WGS) entry which is preliminary data.</text>
</comment>
<dbReference type="FunFam" id="1.10.150.20:FF:000011">
    <property type="entry name" value="exonuclease 1"/>
    <property type="match status" value="1"/>
</dbReference>
<evidence type="ECO:0000259" key="15">
    <source>
        <dbReference type="SMART" id="SM00484"/>
    </source>
</evidence>
<organism evidence="17 18">
    <name type="scientific">Cyphellophora attinorum</name>
    <dbReference type="NCBI Taxonomy" id="1664694"/>
    <lineage>
        <taxon>Eukaryota</taxon>
        <taxon>Fungi</taxon>
        <taxon>Dikarya</taxon>
        <taxon>Ascomycota</taxon>
        <taxon>Pezizomycotina</taxon>
        <taxon>Eurotiomycetes</taxon>
        <taxon>Chaetothyriomycetidae</taxon>
        <taxon>Chaetothyriales</taxon>
        <taxon>Cyphellophoraceae</taxon>
        <taxon>Cyphellophora</taxon>
    </lineage>
</organism>
<feature type="region of interest" description="Disordered" evidence="14">
    <location>
        <begin position="682"/>
        <end position="742"/>
    </location>
</feature>
<evidence type="ECO:0000256" key="6">
    <source>
        <dbReference type="ARBA" id="ARBA00022763"/>
    </source>
</evidence>
<dbReference type="GeneID" id="28740645"/>
<keyword evidence="18" id="KW-1185">Reference proteome</keyword>
<keyword evidence="7" id="KW-0378">Hydrolase</keyword>
<accession>A0A0N1H9T0</accession>
<evidence type="ECO:0000256" key="10">
    <source>
        <dbReference type="ARBA" id="ARBA00022881"/>
    </source>
</evidence>
<dbReference type="GO" id="GO:0006281">
    <property type="term" value="P:DNA repair"/>
    <property type="evidence" value="ECO:0007669"/>
    <property type="project" value="UniProtKB-KW"/>
</dbReference>
<comment type="cofactor">
    <cofactor evidence="1">
        <name>Mg(2+)</name>
        <dbReference type="ChEBI" id="CHEBI:18420"/>
    </cofactor>
</comment>
<dbReference type="SUPFAM" id="SSF47807">
    <property type="entry name" value="5' to 3' exonuclease, C-terminal subdomain"/>
    <property type="match status" value="1"/>
</dbReference>
<evidence type="ECO:0000256" key="11">
    <source>
        <dbReference type="ARBA" id="ARBA00023125"/>
    </source>
</evidence>
<dbReference type="InterPro" id="IPR044752">
    <property type="entry name" value="PIN-like_EXO1"/>
</dbReference>
<dbReference type="SMART" id="SM00485">
    <property type="entry name" value="XPGN"/>
    <property type="match status" value="1"/>
</dbReference>
<keyword evidence="12" id="KW-0234">DNA repair</keyword>
<feature type="compositionally biased region" description="Basic and acidic residues" evidence="14">
    <location>
        <begin position="333"/>
        <end position="352"/>
    </location>
</feature>
<name>A0A0N1H9T0_9EURO</name>
<dbReference type="InterPro" id="IPR019974">
    <property type="entry name" value="XPG_CS"/>
</dbReference>
<dbReference type="SMART" id="SM00484">
    <property type="entry name" value="XPGI"/>
    <property type="match status" value="1"/>
</dbReference>
<gene>
    <name evidence="17" type="ORF">AB675_8327</name>
</gene>
<keyword evidence="11" id="KW-0238">DNA-binding</keyword>
<dbReference type="EMBL" id="LFJN01000003">
    <property type="protein sequence ID" value="KPI44413.1"/>
    <property type="molecule type" value="Genomic_DNA"/>
</dbReference>
<evidence type="ECO:0000256" key="13">
    <source>
        <dbReference type="ARBA" id="ARBA00023242"/>
    </source>
</evidence>
<dbReference type="Gene3D" id="1.10.150.20">
    <property type="entry name" value="5' to 3' exonuclease, C-terminal subdomain"/>
    <property type="match status" value="1"/>
</dbReference>
<dbReference type="InterPro" id="IPR006084">
    <property type="entry name" value="XPG/Rad2"/>
</dbReference>
<evidence type="ECO:0000256" key="8">
    <source>
        <dbReference type="ARBA" id="ARBA00022839"/>
    </source>
</evidence>
<dbReference type="Gene3D" id="3.40.50.1010">
    <property type="entry name" value="5'-nuclease"/>
    <property type="match status" value="1"/>
</dbReference>
<dbReference type="InterPro" id="IPR006086">
    <property type="entry name" value="XPG-I_dom"/>
</dbReference>
<keyword evidence="6" id="KW-0227">DNA damage</keyword>
<dbReference type="GO" id="GO:0046872">
    <property type="term" value="F:metal ion binding"/>
    <property type="evidence" value="ECO:0007669"/>
    <property type="project" value="UniProtKB-KW"/>
</dbReference>
<evidence type="ECO:0000256" key="2">
    <source>
        <dbReference type="ARBA" id="ARBA00004123"/>
    </source>
</evidence>
<keyword evidence="8" id="KW-0269">Exonuclease</keyword>
<dbReference type="VEuPathDB" id="FungiDB:AB675_8327"/>
<evidence type="ECO:0000256" key="3">
    <source>
        <dbReference type="ARBA" id="ARBA00010563"/>
    </source>
</evidence>
<dbReference type="InterPro" id="IPR036279">
    <property type="entry name" value="5-3_exonuclease_C_sf"/>
</dbReference>
<evidence type="ECO:0000256" key="9">
    <source>
        <dbReference type="ARBA" id="ARBA00022842"/>
    </source>
</evidence>
<feature type="region of interest" description="Disordered" evidence="14">
    <location>
        <begin position="378"/>
        <end position="495"/>
    </location>
</feature>
<feature type="compositionally biased region" description="Polar residues" evidence="14">
    <location>
        <begin position="354"/>
        <end position="366"/>
    </location>
</feature>
<dbReference type="CDD" id="cd09908">
    <property type="entry name" value="H3TH_EXO1"/>
    <property type="match status" value="1"/>
</dbReference>
<evidence type="ECO:0000256" key="14">
    <source>
        <dbReference type="SAM" id="MobiDB-lite"/>
    </source>
</evidence>
<keyword evidence="10" id="KW-0267">Excision nuclease</keyword>
<feature type="domain" description="XPG N-terminal" evidence="16">
    <location>
        <begin position="1"/>
        <end position="99"/>
    </location>
</feature>
<evidence type="ECO:0000313" key="17">
    <source>
        <dbReference type="EMBL" id="KPI44413.1"/>
    </source>
</evidence>
<dbReference type="PANTHER" id="PTHR11081:SF65">
    <property type="entry name" value="DNA DAMAGE-INDUCIBLE PROTEIN DIN7-RELATED"/>
    <property type="match status" value="1"/>
</dbReference>
<dbReference type="OrthoDB" id="26491at2759"/>
<evidence type="ECO:0000313" key="18">
    <source>
        <dbReference type="Proteomes" id="UP000038010"/>
    </source>
</evidence>
<dbReference type="AlphaFoldDB" id="A0A0N1H9T0"/>
<dbReference type="InterPro" id="IPR006085">
    <property type="entry name" value="XPG_DNA_repair_N"/>
</dbReference>
<feature type="region of interest" description="Disordered" evidence="14">
    <location>
        <begin position="333"/>
        <end position="366"/>
    </location>
</feature>
<dbReference type="PRINTS" id="PR00853">
    <property type="entry name" value="XPGRADSUPER"/>
</dbReference>
<dbReference type="PANTHER" id="PTHR11081">
    <property type="entry name" value="FLAP ENDONUCLEASE FAMILY MEMBER"/>
    <property type="match status" value="1"/>
</dbReference>
<feature type="compositionally biased region" description="Polar residues" evidence="14">
    <location>
        <begin position="406"/>
        <end position="423"/>
    </location>
</feature>
<keyword evidence="13" id="KW-0539">Nucleus</keyword>
<evidence type="ECO:0000259" key="16">
    <source>
        <dbReference type="SMART" id="SM00485"/>
    </source>
</evidence>
<dbReference type="RefSeq" id="XP_018004376.1">
    <property type="nucleotide sequence ID" value="XM_018148765.1"/>
</dbReference>
<keyword evidence="9" id="KW-0460">Magnesium</keyword>
<keyword evidence="4" id="KW-0540">Nuclease</keyword>
<protein>
    <submittedName>
        <fullName evidence="17">Exodeoxyribonuclease 1</fullName>
    </submittedName>
</protein>
<dbReference type="InterPro" id="IPR029060">
    <property type="entry name" value="PIN-like_dom_sf"/>
</dbReference>
<feature type="compositionally biased region" description="Acidic residues" evidence="14">
    <location>
        <begin position="727"/>
        <end position="737"/>
    </location>
</feature>